<dbReference type="Gene3D" id="3.30.700.20">
    <property type="entry name" value="Hypothetical protein ph0010, domain 1"/>
    <property type="match status" value="1"/>
</dbReference>
<dbReference type="PANTHER" id="PTHR13016">
    <property type="entry name" value="AMMECR1 HOMOLOG"/>
    <property type="match status" value="1"/>
</dbReference>
<gene>
    <name evidence="2" type="primary">amrA</name>
    <name evidence="2" type="ORF">ENM15_07990</name>
</gene>
<comment type="caution">
    <text evidence="2">The sequence shown here is derived from an EMBL/GenBank/DDBJ whole genome shotgun (WGS) entry which is preliminary data.</text>
</comment>
<dbReference type="Gene3D" id="3.30.1490.150">
    <property type="entry name" value="Hypothetical protein ph0010, domain 2"/>
    <property type="match status" value="1"/>
</dbReference>
<dbReference type="NCBIfam" id="TIGR00296">
    <property type="entry name" value="TIGR00296 family protein"/>
    <property type="match status" value="1"/>
</dbReference>
<organism evidence="2">
    <name type="scientific">Thermodesulfobacterium geofontis</name>
    <dbReference type="NCBI Taxonomy" id="1295609"/>
    <lineage>
        <taxon>Bacteria</taxon>
        <taxon>Pseudomonadati</taxon>
        <taxon>Thermodesulfobacteriota</taxon>
        <taxon>Thermodesulfobacteria</taxon>
        <taxon>Thermodesulfobacteriales</taxon>
        <taxon>Thermodesulfobacteriaceae</taxon>
        <taxon>Thermodesulfobacterium</taxon>
    </lineage>
</organism>
<dbReference type="Pfam" id="PF01871">
    <property type="entry name" value="AMMECR1"/>
    <property type="match status" value="1"/>
</dbReference>
<dbReference type="AlphaFoldDB" id="A0A7V5XI26"/>
<reference evidence="2" key="1">
    <citation type="journal article" date="2020" name="mSystems">
        <title>Genome- and Community-Level Interaction Insights into Carbon Utilization and Element Cycling Functions of Hydrothermarchaeota in Hydrothermal Sediment.</title>
        <authorList>
            <person name="Zhou Z."/>
            <person name="Liu Y."/>
            <person name="Xu W."/>
            <person name="Pan J."/>
            <person name="Luo Z.H."/>
            <person name="Li M."/>
        </authorList>
    </citation>
    <scope>NUCLEOTIDE SEQUENCE [LARGE SCALE GENOMIC DNA]</scope>
    <source>
        <strain evidence="2">SpSt-106</strain>
    </source>
</reference>
<accession>A0A7V5XI26</accession>
<sequence>MLSEEEKKYSLKLARKTLEKYFSGDFEIEIPPKEFKNLWEKRGAFVTLLKEKHLRGCIGILEPLYPLYETIQKMATEAAFDDPRFTPLKAEELPLVEIEISVLSPLKEGTIKDVKVGRHGIYLVKGAHRGVLLPQVPVEHGWDKKTFLEHVCLKAGLPPDCYKSPEAKIYLFTAEVFKESDYFT</sequence>
<evidence type="ECO:0000313" key="2">
    <source>
        <dbReference type="EMBL" id="HHQ16733.1"/>
    </source>
</evidence>
<proteinExistence type="inferred from homology"/>
<dbReference type="InterPro" id="IPR027485">
    <property type="entry name" value="AMMECR1_N"/>
</dbReference>
<dbReference type="EMBL" id="DRWR01000128">
    <property type="protein sequence ID" value="HHQ16733.1"/>
    <property type="molecule type" value="Genomic_DNA"/>
</dbReference>
<evidence type="ECO:0000259" key="1">
    <source>
        <dbReference type="PROSITE" id="PS51112"/>
    </source>
</evidence>
<dbReference type="NCBIfam" id="TIGR04335">
    <property type="entry name" value="AmmeMemoSam_A"/>
    <property type="match status" value="1"/>
</dbReference>
<dbReference type="PANTHER" id="PTHR13016:SF0">
    <property type="entry name" value="AMME SYNDROME CANDIDATE GENE 1 PROTEIN"/>
    <property type="match status" value="1"/>
</dbReference>
<protein>
    <submittedName>
        <fullName evidence="2">AmmeMemoRadiSam system protein A</fullName>
    </submittedName>
</protein>
<dbReference type="SUPFAM" id="SSF143447">
    <property type="entry name" value="AMMECR1-like"/>
    <property type="match status" value="1"/>
</dbReference>
<dbReference type="InterPro" id="IPR036071">
    <property type="entry name" value="AMMECR1_dom_sf"/>
</dbReference>
<dbReference type="InterPro" id="IPR027623">
    <property type="entry name" value="AmmeMemoSam_A"/>
</dbReference>
<dbReference type="InterPro" id="IPR023473">
    <property type="entry name" value="AMMECR1"/>
</dbReference>
<dbReference type="InterPro" id="IPR023472">
    <property type="entry name" value="Uncharacterised_MJ0810"/>
</dbReference>
<dbReference type="HAMAP" id="MF_00645">
    <property type="entry name" value="AMMECR1"/>
    <property type="match status" value="1"/>
</dbReference>
<dbReference type="PROSITE" id="PS51112">
    <property type="entry name" value="AMMECR1"/>
    <property type="match status" value="1"/>
</dbReference>
<feature type="domain" description="AMMECR1" evidence="1">
    <location>
        <begin position="5"/>
        <end position="184"/>
    </location>
</feature>
<name>A0A7V5XI26_9BACT</name>
<dbReference type="InterPro" id="IPR002733">
    <property type="entry name" value="AMMECR1_domain"/>
</dbReference>